<sequence>MDRFDTSKDPRFKRAPRHVRRVQVDGRFARMFKDSQFVETPKVDARGQKLSRQAGKQKLQEFYDLAGVETSKAPKEASLGVKMDEEFEDLEEAEEEEEELPEEDEEDESEEAEEDHTSSAWNVGQDNVPSGDATRRLAVMGCDWDHVAAGDLMVMFRTYLSAARSKNQAGNVEKISVYPSDYGIQRAEREAIEGPLIADEMTKADEENSEAQQEALRRYQMDRTKYFWALVECDSESTATWLYDEMDGIEADGICPATLDLRFVPDDLVPPHEPTSVATEVPKKFSGPAMLRSATGHTKVKCTWDEAPPQRRKDLMKKRFSPAELADMDLRDYLASSSDESEAKGEAAKELKALVANSDSEGGGGGDDCEDSDSENPSSKPSKADGNMEELSERAQKQGGRGVHTLESEEPKSAWQKYLDKRKEKRREKRQKAREEKAKLKEDTGKEAGKGPKLDKQNGQDGGEDLELLVEAETADGARSFNLRGPQRRAHDHGVKDAAAFQMDVHDRRLEKVFNSADFEIDPTNPEFRKSEGMSEVLREKRKRRTKAVPRASAGEEAPPATKLAKPAMAATAGKAGLQLFASTRPISKSAEAGMNLAETADVHASVSMPRTKKTRKKKSKV</sequence>
<dbReference type="Proteomes" id="UP000649617">
    <property type="component" value="Unassembled WGS sequence"/>
</dbReference>
<feature type="region of interest" description="Disordered" evidence="5">
    <location>
        <begin position="522"/>
        <end position="569"/>
    </location>
</feature>
<feature type="compositionally biased region" description="Basic residues" evidence="5">
    <location>
        <begin position="423"/>
        <end position="432"/>
    </location>
</feature>
<feature type="region of interest" description="Disordered" evidence="5">
    <location>
        <begin position="356"/>
        <end position="495"/>
    </location>
</feature>
<feature type="compositionally biased region" description="Basic and acidic residues" evidence="5">
    <location>
        <begin position="527"/>
        <end position="539"/>
    </location>
</feature>
<protein>
    <submittedName>
        <fullName evidence="8">ESF1 protein</fullName>
    </submittedName>
</protein>
<dbReference type="EMBL" id="CAJNIZ010003025">
    <property type="protein sequence ID" value="CAE7217701.1"/>
    <property type="molecule type" value="Genomic_DNA"/>
</dbReference>
<dbReference type="InterPro" id="IPR012580">
    <property type="entry name" value="NUC153"/>
</dbReference>
<gene>
    <name evidence="8" type="primary">ESF1</name>
    <name evidence="8" type="ORF">SPIL2461_LOCUS2708</name>
</gene>
<name>A0A812K064_SYMPI</name>
<dbReference type="PANTHER" id="PTHR12202:SF0">
    <property type="entry name" value="ESF1 HOMOLOG"/>
    <property type="match status" value="1"/>
</dbReference>
<evidence type="ECO:0000259" key="7">
    <source>
        <dbReference type="Pfam" id="PF25121"/>
    </source>
</evidence>
<dbReference type="InterPro" id="IPR039754">
    <property type="entry name" value="Esf1"/>
</dbReference>
<feature type="compositionally biased region" description="Acidic residues" evidence="5">
    <location>
        <begin position="87"/>
        <end position="114"/>
    </location>
</feature>
<dbReference type="Pfam" id="PF08159">
    <property type="entry name" value="NUC153"/>
    <property type="match status" value="1"/>
</dbReference>
<dbReference type="OrthoDB" id="431825at2759"/>
<feature type="domain" description="ESF1 RRM" evidence="7">
    <location>
        <begin position="134"/>
        <end position="279"/>
    </location>
</feature>
<evidence type="ECO:0000259" key="6">
    <source>
        <dbReference type="Pfam" id="PF08159"/>
    </source>
</evidence>
<evidence type="ECO:0000256" key="2">
    <source>
        <dbReference type="ARBA" id="ARBA00009087"/>
    </source>
</evidence>
<keyword evidence="3" id="KW-0175">Coiled coil</keyword>
<evidence type="ECO:0000313" key="9">
    <source>
        <dbReference type="Proteomes" id="UP000649617"/>
    </source>
</evidence>
<proteinExistence type="inferred from homology"/>
<feature type="compositionally biased region" description="Low complexity" evidence="5">
    <location>
        <begin position="558"/>
        <end position="569"/>
    </location>
</feature>
<feature type="compositionally biased region" description="Basic and acidic residues" evidence="5">
    <location>
        <begin position="404"/>
        <end position="422"/>
    </location>
</feature>
<feature type="domain" description="NUC153" evidence="6">
    <location>
        <begin position="507"/>
        <end position="534"/>
    </location>
</feature>
<comment type="caution">
    <text evidence="8">The sequence shown here is derived from an EMBL/GenBank/DDBJ whole genome shotgun (WGS) entry which is preliminary data.</text>
</comment>
<feature type="compositionally biased region" description="Acidic residues" evidence="5">
    <location>
        <begin position="462"/>
        <end position="474"/>
    </location>
</feature>
<dbReference type="Pfam" id="PF25121">
    <property type="entry name" value="RRM_ESF1"/>
    <property type="match status" value="1"/>
</dbReference>
<comment type="subcellular location">
    <subcellularLocation>
        <location evidence="1">Nucleus</location>
        <location evidence="1">Nucleolus</location>
    </subcellularLocation>
</comment>
<accession>A0A812K064</accession>
<feature type="compositionally biased region" description="Polar residues" evidence="5">
    <location>
        <begin position="118"/>
        <end position="128"/>
    </location>
</feature>
<dbReference type="GO" id="GO:0005730">
    <property type="term" value="C:nucleolus"/>
    <property type="evidence" value="ECO:0007669"/>
    <property type="project" value="UniProtKB-SubCell"/>
</dbReference>
<evidence type="ECO:0000256" key="1">
    <source>
        <dbReference type="ARBA" id="ARBA00004604"/>
    </source>
</evidence>
<dbReference type="InterPro" id="IPR056750">
    <property type="entry name" value="RRM_ESF1"/>
</dbReference>
<evidence type="ECO:0000313" key="8">
    <source>
        <dbReference type="EMBL" id="CAE7217701.1"/>
    </source>
</evidence>
<evidence type="ECO:0000256" key="4">
    <source>
        <dbReference type="ARBA" id="ARBA00023242"/>
    </source>
</evidence>
<keyword evidence="9" id="KW-1185">Reference proteome</keyword>
<organism evidence="8 9">
    <name type="scientific">Symbiodinium pilosum</name>
    <name type="common">Dinoflagellate</name>
    <dbReference type="NCBI Taxonomy" id="2952"/>
    <lineage>
        <taxon>Eukaryota</taxon>
        <taxon>Sar</taxon>
        <taxon>Alveolata</taxon>
        <taxon>Dinophyceae</taxon>
        <taxon>Suessiales</taxon>
        <taxon>Symbiodiniaceae</taxon>
        <taxon>Symbiodinium</taxon>
    </lineage>
</organism>
<feature type="compositionally biased region" description="Basic and acidic residues" evidence="5">
    <location>
        <begin position="433"/>
        <end position="458"/>
    </location>
</feature>
<feature type="compositionally biased region" description="Basic residues" evidence="5">
    <location>
        <begin position="611"/>
        <end position="622"/>
    </location>
</feature>
<dbReference type="PANTHER" id="PTHR12202">
    <property type="entry name" value="ESF1 HOMOLOG"/>
    <property type="match status" value="1"/>
</dbReference>
<evidence type="ECO:0000256" key="3">
    <source>
        <dbReference type="ARBA" id="ARBA00023054"/>
    </source>
</evidence>
<keyword evidence="4" id="KW-0539">Nucleus</keyword>
<dbReference type="GO" id="GO:0003723">
    <property type="term" value="F:RNA binding"/>
    <property type="evidence" value="ECO:0007669"/>
    <property type="project" value="TreeGrafter"/>
</dbReference>
<feature type="region of interest" description="Disordered" evidence="5">
    <location>
        <begin position="599"/>
        <end position="622"/>
    </location>
</feature>
<feature type="region of interest" description="Disordered" evidence="5">
    <location>
        <begin position="87"/>
        <end position="129"/>
    </location>
</feature>
<comment type="similarity">
    <text evidence="2">Belongs to the ESF1 family.</text>
</comment>
<evidence type="ECO:0000256" key="5">
    <source>
        <dbReference type="SAM" id="MobiDB-lite"/>
    </source>
</evidence>
<reference evidence="8" key="1">
    <citation type="submission" date="2021-02" db="EMBL/GenBank/DDBJ databases">
        <authorList>
            <person name="Dougan E. K."/>
            <person name="Rhodes N."/>
            <person name="Thang M."/>
            <person name="Chan C."/>
        </authorList>
    </citation>
    <scope>NUCLEOTIDE SEQUENCE</scope>
</reference>
<dbReference type="GO" id="GO:0006364">
    <property type="term" value="P:rRNA processing"/>
    <property type="evidence" value="ECO:0007669"/>
    <property type="project" value="InterPro"/>
</dbReference>
<dbReference type="AlphaFoldDB" id="A0A812K064"/>